<evidence type="ECO:0000256" key="5">
    <source>
        <dbReference type="ARBA" id="ARBA00040276"/>
    </source>
</evidence>
<dbReference type="PRINTS" id="PR01167">
    <property type="entry name" value="INSADHFAMILY"/>
</dbReference>
<dbReference type="Proteomes" id="UP000694888">
    <property type="component" value="Unplaced"/>
</dbReference>
<comment type="catalytic activity">
    <reaction evidence="20">
        <text>(15S)-hydroxy-(5Z,8Z,11Z,13E)-eicosatetraenoate + NAD(+) = 15-oxo-(5Z,8Z,11Z,13E)-eicosatetraenoate + NADH + H(+)</text>
        <dbReference type="Rhea" id="RHEA:23260"/>
        <dbReference type="ChEBI" id="CHEBI:15378"/>
        <dbReference type="ChEBI" id="CHEBI:57409"/>
        <dbReference type="ChEBI" id="CHEBI:57410"/>
        <dbReference type="ChEBI" id="CHEBI:57540"/>
        <dbReference type="ChEBI" id="CHEBI:57945"/>
        <dbReference type="EC" id="1.1.1.232"/>
    </reaction>
    <physiologicalReaction direction="left-to-right" evidence="20">
        <dbReference type="Rhea" id="RHEA:23261"/>
    </physiologicalReaction>
</comment>
<keyword evidence="2" id="KW-0560">Oxidoreductase</keyword>
<protein>
    <recommendedName>
        <fullName evidence="5">15-hydroxyprostaglandin dehydrogenase [NAD(+)]</fullName>
        <ecNumber evidence="3">1.1.1.141</ecNumber>
        <ecNumber evidence="4">1.1.1.232</ecNumber>
    </recommendedName>
    <alternativeName>
        <fullName evidence="7">Eicosanoid/docosanoid dehydrogenase [NAD(+)]</fullName>
    </alternativeName>
    <alternativeName>
        <fullName evidence="6">Prostaglandin dehydrogenase 1</fullName>
    </alternativeName>
</protein>
<evidence type="ECO:0000256" key="21">
    <source>
        <dbReference type="ARBA" id="ARBA00049188"/>
    </source>
</evidence>
<dbReference type="PRINTS" id="PR00080">
    <property type="entry name" value="SDRFAMILY"/>
</dbReference>
<comment type="catalytic activity">
    <reaction evidence="17">
        <text>prostaglandin A1 + NAD(+) = 15-oxo-prostaglandin A1 + NADH + H(+)</text>
        <dbReference type="Rhea" id="RHEA:41263"/>
        <dbReference type="ChEBI" id="CHEBI:15378"/>
        <dbReference type="ChEBI" id="CHEBI:57398"/>
        <dbReference type="ChEBI" id="CHEBI:57540"/>
        <dbReference type="ChEBI" id="CHEBI:57945"/>
        <dbReference type="ChEBI" id="CHEBI:85072"/>
    </reaction>
    <physiologicalReaction direction="left-to-right" evidence="17">
        <dbReference type="Rhea" id="RHEA:41264"/>
    </physiologicalReaction>
</comment>
<evidence type="ECO:0000256" key="16">
    <source>
        <dbReference type="ARBA" id="ARBA00048535"/>
    </source>
</evidence>
<evidence type="ECO:0000256" key="14">
    <source>
        <dbReference type="ARBA" id="ARBA00048170"/>
    </source>
</evidence>
<evidence type="ECO:0000256" key="22">
    <source>
        <dbReference type="RuleBase" id="RU000363"/>
    </source>
</evidence>
<dbReference type="Gene3D" id="3.40.50.720">
    <property type="entry name" value="NAD(P)-binding Rossmann-like Domain"/>
    <property type="match status" value="1"/>
</dbReference>
<comment type="catalytic activity">
    <reaction evidence="10">
        <text>resolvin D1 + NAD(+) = 8-oxoresolvin D1 + NADH + H(+)</text>
        <dbReference type="Rhea" id="RHEA:50124"/>
        <dbReference type="ChEBI" id="CHEBI:15378"/>
        <dbReference type="ChEBI" id="CHEBI:57540"/>
        <dbReference type="ChEBI" id="CHEBI:57945"/>
        <dbReference type="ChEBI" id="CHEBI:132079"/>
        <dbReference type="ChEBI" id="CHEBI:132080"/>
    </reaction>
    <physiologicalReaction direction="left-to-right" evidence="10">
        <dbReference type="Rhea" id="RHEA:50125"/>
    </physiologicalReaction>
</comment>
<evidence type="ECO:0000256" key="20">
    <source>
        <dbReference type="ARBA" id="ARBA00049151"/>
    </source>
</evidence>
<keyword evidence="23" id="KW-1185">Reference proteome</keyword>
<dbReference type="PANTHER" id="PTHR44229">
    <property type="entry name" value="15-HYDROXYPROSTAGLANDIN DEHYDROGENASE [NAD(+)]"/>
    <property type="match status" value="1"/>
</dbReference>
<dbReference type="PROSITE" id="PS00061">
    <property type="entry name" value="ADH_SHORT"/>
    <property type="match status" value="1"/>
</dbReference>
<comment type="function">
    <text evidence="8">Catalyzes the NAD-dependent dehydrogenation (oxidation) of a broad array of hydroxylated polyunsaturated fatty acids (mainly eicosanoids and docosanoids, including prostaglandins, lipoxins and resolvins), yielding their corresponding keto (oxo) metabolites. Decreases the levels of the pro-proliferative prostaglandins such as prostaglandin E2 (whose activity is increased in cancer because of an increase in the expression of cyclooxygenase 2) and generates oxo-fatty acid products that can profoundly influence cell function by abrogating pro-inflammatory cytokine expression. Converts resolvins E1, D1 and D2 to their oxo products, which represents a mode of resolvin inactivation. Resolvin E1 plays important roles during the resolution phase of acute inflammation, while resolvins D1 and D2 have a unique role in obesity-induced adipose inflammation.</text>
</comment>
<evidence type="ECO:0000256" key="17">
    <source>
        <dbReference type="ARBA" id="ARBA00048611"/>
    </source>
</evidence>
<evidence type="ECO:0000256" key="7">
    <source>
        <dbReference type="ARBA" id="ARBA00042026"/>
    </source>
</evidence>
<evidence type="ECO:0000256" key="4">
    <source>
        <dbReference type="ARBA" id="ARBA00039060"/>
    </source>
</evidence>
<evidence type="ECO:0000256" key="13">
    <source>
        <dbReference type="ARBA" id="ARBA00048144"/>
    </source>
</evidence>
<evidence type="ECO:0000256" key="19">
    <source>
        <dbReference type="ARBA" id="ARBA00048921"/>
    </source>
</evidence>
<dbReference type="Pfam" id="PF00106">
    <property type="entry name" value="adh_short"/>
    <property type="match status" value="1"/>
</dbReference>
<reference evidence="24" key="1">
    <citation type="submission" date="2025-08" db="UniProtKB">
        <authorList>
            <consortium name="RefSeq"/>
        </authorList>
    </citation>
    <scope>IDENTIFICATION</scope>
</reference>
<comment type="catalytic activity">
    <reaction evidence="19">
        <text>resolvin D2 + NAD(+) = 16-oxoresolvin D2 + NADH + H(+)</text>
        <dbReference type="Rhea" id="RHEA:53588"/>
        <dbReference type="ChEBI" id="CHEBI:15378"/>
        <dbReference type="ChEBI" id="CHEBI:57540"/>
        <dbReference type="ChEBI" id="CHEBI:57945"/>
        <dbReference type="ChEBI" id="CHEBI:133367"/>
        <dbReference type="ChEBI" id="CHEBI:137498"/>
    </reaction>
    <physiologicalReaction direction="left-to-right" evidence="19">
        <dbReference type="Rhea" id="RHEA:53589"/>
    </physiologicalReaction>
</comment>
<organism evidence="23 24">
    <name type="scientific">Aplysia californica</name>
    <name type="common">California sea hare</name>
    <dbReference type="NCBI Taxonomy" id="6500"/>
    <lineage>
        <taxon>Eukaryota</taxon>
        <taxon>Metazoa</taxon>
        <taxon>Spiralia</taxon>
        <taxon>Lophotrochozoa</taxon>
        <taxon>Mollusca</taxon>
        <taxon>Gastropoda</taxon>
        <taxon>Heterobranchia</taxon>
        <taxon>Euthyneura</taxon>
        <taxon>Tectipleura</taxon>
        <taxon>Aplysiida</taxon>
        <taxon>Aplysioidea</taxon>
        <taxon>Aplysiidae</taxon>
        <taxon>Aplysia</taxon>
    </lineage>
</organism>
<comment type="catalytic activity">
    <reaction evidence="21">
        <text>resolvin E1 + NAD(+) = 18-oxo-resolvin E1 + NADH + H(+)</text>
        <dbReference type="Rhea" id="RHEA:49244"/>
        <dbReference type="ChEBI" id="CHEBI:15378"/>
        <dbReference type="ChEBI" id="CHEBI:57540"/>
        <dbReference type="ChEBI" id="CHEBI:57945"/>
        <dbReference type="ChEBI" id="CHEBI:91000"/>
        <dbReference type="ChEBI" id="CHEBI:91001"/>
    </reaction>
    <physiologicalReaction direction="left-to-right" evidence="21">
        <dbReference type="Rhea" id="RHEA:49245"/>
    </physiologicalReaction>
</comment>
<evidence type="ECO:0000256" key="9">
    <source>
        <dbReference type="ARBA" id="ARBA00047325"/>
    </source>
</evidence>
<evidence type="ECO:0000256" key="11">
    <source>
        <dbReference type="ARBA" id="ARBA00048008"/>
    </source>
</evidence>
<evidence type="ECO:0000256" key="3">
    <source>
        <dbReference type="ARBA" id="ARBA00038968"/>
    </source>
</evidence>
<name>A0ABM1AEF0_APLCA</name>
<proteinExistence type="inferred from homology"/>
<evidence type="ECO:0000256" key="12">
    <source>
        <dbReference type="ARBA" id="ARBA00048140"/>
    </source>
</evidence>
<evidence type="ECO:0000256" key="10">
    <source>
        <dbReference type="ARBA" id="ARBA00047672"/>
    </source>
</evidence>
<comment type="catalytic activity">
    <reaction evidence="14">
        <text>resolvin D1 + NAD(+) = 17-oxoresolvin D1 + NADH + H(+)</text>
        <dbReference type="Rhea" id="RHEA:50128"/>
        <dbReference type="ChEBI" id="CHEBI:15378"/>
        <dbReference type="ChEBI" id="CHEBI:57540"/>
        <dbReference type="ChEBI" id="CHEBI:57945"/>
        <dbReference type="ChEBI" id="CHEBI:132079"/>
        <dbReference type="ChEBI" id="CHEBI:132081"/>
    </reaction>
    <physiologicalReaction direction="left-to-right" evidence="14">
        <dbReference type="Rhea" id="RHEA:50129"/>
    </physiologicalReaction>
</comment>
<dbReference type="RefSeq" id="XP_012946104.1">
    <property type="nucleotide sequence ID" value="XM_013090650.2"/>
</dbReference>
<gene>
    <name evidence="24" type="primary">LOC106013868</name>
</gene>
<dbReference type="InterPro" id="IPR002347">
    <property type="entry name" value="SDR_fam"/>
</dbReference>
<evidence type="ECO:0000256" key="6">
    <source>
        <dbReference type="ARBA" id="ARBA00041812"/>
    </source>
</evidence>
<comment type="catalytic activity">
    <reaction evidence="9">
        <text>prostaglandin E1 + NAD(+) = 15-oxoprostaglandin E1 + NADH + H(+)</text>
        <dbReference type="Rhea" id="RHEA:16477"/>
        <dbReference type="ChEBI" id="CHEBI:15378"/>
        <dbReference type="ChEBI" id="CHEBI:57397"/>
        <dbReference type="ChEBI" id="CHEBI:57401"/>
        <dbReference type="ChEBI" id="CHEBI:57540"/>
        <dbReference type="ChEBI" id="CHEBI:57945"/>
    </reaction>
    <physiologicalReaction direction="left-to-right" evidence="9">
        <dbReference type="Rhea" id="RHEA:16478"/>
    </physiologicalReaction>
</comment>
<evidence type="ECO:0000313" key="23">
    <source>
        <dbReference type="Proteomes" id="UP000694888"/>
    </source>
</evidence>
<dbReference type="PANTHER" id="PTHR44229:SF4">
    <property type="entry name" value="15-HYDROXYPROSTAGLANDIN DEHYDROGENASE [NAD(+)]"/>
    <property type="match status" value="1"/>
</dbReference>
<evidence type="ECO:0000256" key="1">
    <source>
        <dbReference type="ARBA" id="ARBA00006484"/>
    </source>
</evidence>
<dbReference type="EC" id="1.1.1.141" evidence="3"/>
<dbReference type="GeneID" id="106013868"/>
<sequence>MINNAAIMNEARWELMIDINVKSLIWGTEMAASHMRKDKGGRGGRIINIISALGLTTNFPSPIYSATKHAVRAYTSSLAQEPTLPQQGIEYALIAPDIVDTPLIRALDNSRMHHHDQLKDFIRDKQMEPHIVAEGLLQLLHLDNINGAVLSVEKERKTFRHVENVDDGPTFDPSKSAAGYV</sequence>
<evidence type="ECO:0000313" key="24">
    <source>
        <dbReference type="RefSeq" id="XP_012946104.1"/>
    </source>
</evidence>
<comment type="catalytic activity">
    <reaction evidence="18">
        <text>prostaglandin E2 + NAD(+) = 15-oxoprostaglandin E2 + NADH + H(+)</text>
        <dbReference type="Rhea" id="RHEA:11876"/>
        <dbReference type="ChEBI" id="CHEBI:15378"/>
        <dbReference type="ChEBI" id="CHEBI:57400"/>
        <dbReference type="ChEBI" id="CHEBI:57540"/>
        <dbReference type="ChEBI" id="CHEBI:57945"/>
        <dbReference type="ChEBI" id="CHEBI:606564"/>
        <dbReference type="EC" id="1.1.1.141"/>
    </reaction>
    <physiologicalReaction direction="left-to-right" evidence="18">
        <dbReference type="Rhea" id="RHEA:11877"/>
    </physiologicalReaction>
</comment>
<comment type="catalytic activity">
    <reaction evidence="12">
        <text>15-oxo-(5S,6R)-dihydroxy-(7E,9E,11Z)-eicosatrienoate + NADH + H(+) = (5S,6R,15S)-trihydroxy-(7E,9E,11Z)-eicosatrienoate + NAD(+)</text>
        <dbReference type="Rhea" id="RHEA:41596"/>
        <dbReference type="ChEBI" id="CHEBI:15378"/>
        <dbReference type="ChEBI" id="CHEBI:57540"/>
        <dbReference type="ChEBI" id="CHEBI:57945"/>
        <dbReference type="ChEBI" id="CHEBI:78325"/>
        <dbReference type="ChEBI" id="CHEBI:78329"/>
    </reaction>
    <physiologicalReaction direction="left-to-right" evidence="12">
        <dbReference type="Rhea" id="RHEA:41597"/>
    </physiologicalReaction>
</comment>
<dbReference type="EC" id="1.1.1.232" evidence="4"/>
<dbReference type="SUPFAM" id="SSF51735">
    <property type="entry name" value="NAD(P)-binding Rossmann-fold domains"/>
    <property type="match status" value="1"/>
</dbReference>
<comment type="catalytic activity">
    <reaction evidence="16">
        <text>lipoxin A4 + NAD(+) = 15-oxo-(5S,6R)-dihydroxy-(7E,9E,11Z,13E)-eicosatetraenoate + NADH + H(+)</text>
        <dbReference type="Rhea" id="RHEA:41572"/>
        <dbReference type="ChEBI" id="CHEBI:15378"/>
        <dbReference type="ChEBI" id="CHEBI:57540"/>
        <dbReference type="ChEBI" id="CHEBI:57945"/>
        <dbReference type="ChEBI" id="CHEBI:67026"/>
        <dbReference type="ChEBI" id="CHEBI:78311"/>
    </reaction>
    <physiologicalReaction direction="left-to-right" evidence="16">
        <dbReference type="Rhea" id="RHEA:41573"/>
    </physiologicalReaction>
</comment>
<comment type="catalytic activity">
    <reaction evidence="13">
        <text>(11R)-hydroxy-(5Z,8Z,12E,14Z)-eicosatetraenoate + NAD(+) = 11-oxo-(5Z,8Z,12E,14Z)-eicosatetraenoate + NADH + H(+)</text>
        <dbReference type="Rhea" id="RHEA:48640"/>
        <dbReference type="ChEBI" id="CHEBI:15378"/>
        <dbReference type="ChEBI" id="CHEBI:57540"/>
        <dbReference type="ChEBI" id="CHEBI:57945"/>
        <dbReference type="ChEBI" id="CHEBI:78836"/>
        <dbReference type="ChEBI" id="CHEBI:90697"/>
    </reaction>
    <physiologicalReaction direction="left-to-right" evidence="13">
        <dbReference type="Rhea" id="RHEA:48641"/>
    </physiologicalReaction>
</comment>
<comment type="catalytic activity">
    <reaction evidence="15">
        <text>resolvin D2 + NAD(+) = 7-oxoresolvin D2 + NADH + H(+)</text>
        <dbReference type="Rhea" id="RHEA:53584"/>
        <dbReference type="ChEBI" id="CHEBI:15378"/>
        <dbReference type="ChEBI" id="CHEBI:57540"/>
        <dbReference type="ChEBI" id="CHEBI:57945"/>
        <dbReference type="ChEBI" id="CHEBI:133367"/>
        <dbReference type="ChEBI" id="CHEBI:137497"/>
    </reaction>
    <physiologicalReaction direction="left-to-right" evidence="15">
        <dbReference type="Rhea" id="RHEA:53585"/>
    </physiologicalReaction>
</comment>
<dbReference type="InterPro" id="IPR036291">
    <property type="entry name" value="NAD(P)-bd_dom_sf"/>
</dbReference>
<evidence type="ECO:0000256" key="2">
    <source>
        <dbReference type="ARBA" id="ARBA00023002"/>
    </source>
</evidence>
<accession>A0ABM1AEF0</accession>
<evidence type="ECO:0000256" key="15">
    <source>
        <dbReference type="ARBA" id="ARBA00048393"/>
    </source>
</evidence>
<comment type="catalytic activity">
    <reaction evidence="11">
        <text>14-hydroxy-(4Z,7Z,10Z,12E,16Z,19Z)-docosahexaenoate + NAD(+) = 14-oxo-(4Z,7Z,10Z,12E,16Z,19Z)-docosahexaenoate + NADH + H(+)</text>
        <dbReference type="Rhea" id="RHEA:48952"/>
        <dbReference type="ChEBI" id="CHEBI:15378"/>
        <dbReference type="ChEBI" id="CHEBI:57540"/>
        <dbReference type="ChEBI" id="CHEBI:57945"/>
        <dbReference type="ChEBI" id="CHEBI:90866"/>
        <dbReference type="ChEBI" id="CHEBI:90867"/>
    </reaction>
    <physiologicalReaction direction="left-to-right" evidence="11">
        <dbReference type="Rhea" id="RHEA:48953"/>
    </physiologicalReaction>
</comment>
<evidence type="ECO:0000256" key="18">
    <source>
        <dbReference type="ARBA" id="ARBA00048739"/>
    </source>
</evidence>
<dbReference type="InterPro" id="IPR020904">
    <property type="entry name" value="Sc_DH/Rdtase_CS"/>
</dbReference>
<evidence type="ECO:0000256" key="8">
    <source>
        <dbReference type="ARBA" id="ARBA00045705"/>
    </source>
</evidence>
<comment type="similarity">
    <text evidence="1 22">Belongs to the short-chain dehydrogenases/reductases (SDR) family.</text>
</comment>